<evidence type="ECO:0000256" key="14">
    <source>
        <dbReference type="SAM" id="MobiDB-lite"/>
    </source>
</evidence>
<dbReference type="SMART" id="SM00490">
    <property type="entry name" value="HELICc"/>
    <property type="match status" value="1"/>
</dbReference>
<dbReference type="SUPFAM" id="SSF52540">
    <property type="entry name" value="P-loop containing nucleoside triphosphate hydrolases"/>
    <property type="match status" value="4"/>
</dbReference>
<keyword evidence="2 13" id="KW-0963">Cytoplasm</keyword>
<dbReference type="Pfam" id="PF00271">
    <property type="entry name" value="Helicase_C"/>
    <property type="match status" value="1"/>
</dbReference>
<keyword evidence="9 13" id="KW-0234">DNA repair</keyword>
<dbReference type="GO" id="GO:0003678">
    <property type="term" value="F:DNA helicase activity"/>
    <property type="evidence" value="ECO:0007669"/>
    <property type="project" value="TreeGrafter"/>
</dbReference>
<dbReference type="Pfam" id="PF17757">
    <property type="entry name" value="UvrB_inter"/>
    <property type="match status" value="1"/>
</dbReference>
<evidence type="ECO:0000256" key="1">
    <source>
        <dbReference type="ARBA" id="ARBA00004496"/>
    </source>
</evidence>
<dbReference type="EMBL" id="PIUK01000085">
    <property type="protein sequence ID" value="MBY6276500.1"/>
    <property type="molecule type" value="Genomic_DNA"/>
</dbReference>
<dbReference type="InterPro" id="IPR041471">
    <property type="entry name" value="UvrB_inter"/>
</dbReference>
<evidence type="ECO:0000256" key="8">
    <source>
        <dbReference type="ARBA" id="ARBA00023125"/>
    </source>
</evidence>
<dbReference type="FunFam" id="3.40.50.300:FF:000546">
    <property type="entry name" value="Transcription-repair-coupling factor"/>
    <property type="match status" value="1"/>
</dbReference>
<dbReference type="InterPro" id="IPR011545">
    <property type="entry name" value="DEAD/DEAH_box_helicase_dom"/>
</dbReference>
<comment type="similarity">
    <text evidence="11 13">In the C-terminal section; belongs to the helicase family. RecG subfamily.</text>
</comment>
<dbReference type="SMART" id="SM00982">
    <property type="entry name" value="TRCF"/>
    <property type="match status" value="1"/>
</dbReference>
<evidence type="ECO:0000313" key="17">
    <source>
        <dbReference type="EMBL" id="MBY6276500.1"/>
    </source>
</evidence>
<evidence type="ECO:0000256" key="7">
    <source>
        <dbReference type="ARBA" id="ARBA00022840"/>
    </source>
</evidence>
<dbReference type="GO" id="GO:0006355">
    <property type="term" value="P:regulation of DNA-templated transcription"/>
    <property type="evidence" value="ECO:0007669"/>
    <property type="project" value="UniProtKB-UniRule"/>
</dbReference>
<comment type="subcellular location">
    <subcellularLocation>
        <location evidence="1 13">Cytoplasm</location>
    </subcellularLocation>
</comment>
<dbReference type="GO" id="GO:0005524">
    <property type="term" value="F:ATP binding"/>
    <property type="evidence" value="ECO:0007669"/>
    <property type="project" value="UniProtKB-UniRule"/>
</dbReference>
<dbReference type="Gene3D" id="3.40.50.300">
    <property type="entry name" value="P-loop containing nucleotide triphosphate hydrolases"/>
    <property type="match status" value="3"/>
</dbReference>
<dbReference type="HAMAP" id="MF_00969">
    <property type="entry name" value="TRCF"/>
    <property type="match status" value="1"/>
</dbReference>
<feature type="domain" description="Helicase C-terminal" evidence="16">
    <location>
        <begin position="885"/>
        <end position="1039"/>
    </location>
</feature>
<dbReference type="Gene3D" id="2.40.10.170">
    <property type="match status" value="1"/>
</dbReference>
<dbReference type="EC" id="3.6.4.-" evidence="13"/>
<keyword evidence="7 13" id="KW-0067">ATP-binding</keyword>
<dbReference type="PANTHER" id="PTHR47964">
    <property type="entry name" value="ATP-DEPENDENT DNA HELICASE HOMOLOG RECG, CHLOROPLASTIC"/>
    <property type="match status" value="1"/>
</dbReference>
<dbReference type="Pfam" id="PF03461">
    <property type="entry name" value="TRCF"/>
    <property type="match status" value="1"/>
</dbReference>
<keyword evidence="8 13" id="KW-0238">DNA-binding</keyword>
<dbReference type="SMART" id="SM01058">
    <property type="entry name" value="CarD_TRCF"/>
    <property type="match status" value="1"/>
</dbReference>
<dbReference type="GO" id="GO:0000716">
    <property type="term" value="P:transcription-coupled nucleotide-excision repair, DNA damage recognition"/>
    <property type="evidence" value="ECO:0007669"/>
    <property type="project" value="UniProtKB-UniRule"/>
</dbReference>
<dbReference type="Pfam" id="PF00270">
    <property type="entry name" value="DEAD"/>
    <property type="match status" value="1"/>
</dbReference>
<evidence type="ECO:0000256" key="4">
    <source>
        <dbReference type="ARBA" id="ARBA00022763"/>
    </source>
</evidence>
<dbReference type="RefSeq" id="WP_273379533.1">
    <property type="nucleotide sequence ID" value="NZ_PIUK01000085.1"/>
</dbReference>
<feature type="region of interest" description="Disordered" evidence="14">
    <location>
        <begin position="275"/>
        <end position="305"/>
    </location>
</feature>
<evidence type="ECO:0000256" key="10">
    <source>
        <dbReference type="ARBA" id="ARBA00061104"/>
    </source>
</evidence>
<dbReference type="PANTHER" id="PTHR47964:SF1">
    <property type="entry name" value="ATP-DEPENDENT DNA HELICASE HOMOLOG RECG, CHLOROPLASTIC"/>
    <property type="match status" value="1"/>
</dbReference>
<dbReference type="CDD" id="cd17991">
    <property type="entry name" value="DEXHc_TRCF"/>
    <property type="match status" value="1"/>
</dbReference>
<dbReference type="InterPro" id="IPR003711">
    <property type="entry name" value="CarD-like/TRCF_RID"/>
</dbReference>
<keyword evidence="5 13" id="KW-0378">Hydrolase</keyword>
<dbReference type="InterPro" id="IPR037235">
    <property type="entry name" value="TRCF-like_C_D7"/>
</dbReference>
<dbReference type="GO" id="GO:0016787">
    <property type="term" value="F:hydrolase activity"/>
    <property type="evidence" value="ECO:0007669"/>
    <property type="project" value="UniProtKB-KW"/>
</dbReference>
<dbReference type="Gene3D" id="3.90.1150.50">
    <property type="entry name" value="Transcription-repair-coupling factor, D7 domain"/>
    <property type="match status" value="1"/>
</dbReference>
<dbReference type="InterPro" id="IPR004576">
    <property type="entry name" value="Mfd"/>
</dbReference>
<evidence type="ECO:0000256" key="3">
    <source>
        <dbReference type="ARBA" id="ARBA00022741"/>
    </source>
</evidence>
<feature type="domain" description="Helicase ATP-binding" evidence="15">
    <location>
        <begin position="703"/>
        <end position="864"/>
    </location>
</feature>
<dbReference type="GO" id="GO:0005737">
    <property type="term" value="C:cytoplasm"/>
    <property type="evidence" value="ECO:0007669"/>
    <property type="project" value="UniProtKB-SubCell"/>
</dbReference>
<name>A0A953LEG8_SYMTR</name>
<dbReference type="SMART" id="SM00487">
    <property type="entry name" value="DEXDc"/>
    <property type="match status" value="1"/>
</dbReference>
<evidence type="ECO:0000259" key="15">
    <source>
        <dbReference type="PROSITE" id="PS51192"/>
    </source>
</evidence>
<gene>
    <name evidence="13 17" type="primary">mfd</name>
    <name evidence="17" type="ORF">CWE10_09840</name>
</gene>
<feature type="compositionally biased region" description="Basic residues" evidence="14">
    <location>
        <begin position="292"/>
        <end position="301"/>
    </location>
</feature>
<dbReference type="InterPro" id="IPR047112">
    <property type="entry name" value="RecG/Mfd"/>
</dbReference>
<evidence type="ECO:0000313" key="18">
    <source>
        <dbReference type="Proteomes" id="UP000732377"/>
    </source>
</evidence>
<keyword evidence="3 13" id="KW-0547">Nucleotide-binding</keyword>
<protein>
    <recommendedName>
        <fullName evidence="12 13">Transcription-repair-coupling factor</fullName>
        <shortName evidence="13">TRCF</shortName>
        <ecNumber evidence="13">3.6.4.-</ecNumber>
    </recommendedName>
</protein>
<dbReference type="GO" id="GO:0003684">
    <property type="term" value="F:damaged DNA binding"/>
    <property type="evidence" value="ECO:0007669"/>
    <property type="project" value="InterPro"/>
</dbReference>
<evidence type="ECO:0000256" key="12">
    <source>
        <dbReference type="ARBA" id="ARBA00070128"/>
    </source>
</evidence>
<reference evidence="17" key="1">
    <citation type="submission" date="2017-11" db="EMBL/GenBank/DDBJ databases">
        <title>Three new genomes from thermophilic consortium.</title>
        <authorList>
            <person name="Quaggio R."/>
            <person name="Amgarten D."/>
            <person name="Setubal J.C."/>
        </authorList>
    </citation>
    <scope>NUCLEOTIDE SEQUENCE</scope>
    <source>
        <strain evidence="17">ZCTH01-B2</strain>
    </source>
</reference>
<evidence type="ECO:0000256" key="13">
    <source>
        <dbReference type="HAMAP-Rule" id="MF_00969"/>
    </source>
</evidence>
<dbReference type="PROSITE" id="PS51194">
    <property type="entry name" value="HELICASE_CTER"/>
    <property type="match status" value="1"/>
</dbReference>
<evidence type="ECO:0000256" key="9">
    <source>
        <dbReference type="ARBA" id="ARBA00023204"/>
    </source>
</evidence>
<dbReference type="InterPro" id="IPR027417">
    <property type="entry name" value="P-loop_NTPase"/>
</dbReference>
<keyword evidence="4 13" id="KW-0227">DNA damage</keyword>
<keyword evidence="6" id="KW-0347">Helicase</keyword>
<comment type="similarity">
    <text evidence="10 13">In the N-terminal section; belongs to the UvrB family.</text>
</comment>
<dbReference type="InterPro" id="IPR001650">
    <property type="entry name" value="Helicase_C-like"/>
</dbReference>
<dbReference type="InterPro" id="IPR036101">
    <property type="entry name" value="CarD-like/TRCF_RID_sf"/>
</dbReference>
<evidence type="ECO:0000256" key="6">
    <source>
        <dbReference type="ARBA" id="ARBA00022806"/>
    </source>
</evidence>
<dbReference type="SUPFAM" id="SSF141259">
    <property type="entry name" value="CarD-like"/>
    <property type="match status" value="1"/>
</dbReference>
<dbReference type="Pfam" id="PF02559">
    <property type="entry name" value="CarD_TRCF_RID"/>
    <property type="match status" value="1"/>
</dbReference>
<comment type="caution">
    <text evidence="17">The sequence shown here is derived from an EMBL/GenBank/DDBJ whole genome shotgun (WGS) entry which is preliminary data.</text>
</comment>
<dbReference type="Proteomes" id="UP000732377">
    <property type="component" value="Unassembled WGS sequence"/>
</dbReference>
<evidence type="ECO:0000256" key="5">
    <source>
        <dbReference type="ARBA" id="ARBA00022801"/>
    </source>
</evidence>
<dbReference type="PROSITE" id="PS51192">
    <property type="entry name" value="HELICASE_ATP_BIND_1"/>
    <property type="match status" value="1"/>
</dbReference>
<dbReference type="NCBIfam" id="TIGR00580">
    <property type="entry name" value="mfd"/>
    <property type="match status" value="1"/>
</dbReference>
<dbReference type="InterPro" id="IPR005118">
    <property type="entry name" value="TRCF_C"/>
</dbReference>
<dbReference type="InterPro" id="IPR014001">
    <property type="entry name" value="Helicase_ATP-bd"/>
</dbReference>
<dbReference type="SUPFAM" id="SSF143517">
    <property type="entry name" value="TRCF domain-like"/>
    <property type="match status" value="1"/>
</dbReference>
<sequence length="1243" mass="138460">MSSETLLQVLQASAEFSSLYDGMRRGFAEQMVYGVAGSLKSAFLAALRERTGRPALVITATIQQAEQFREDLETWLPGQDVALFPPMEYLPFEVMAHSPEVIGQRLSVLERLARGESLIVVAPAAALYRGLTPSAVFRRSLLTLRPGQAIGRDELVARLVRQGYERVDMVESKGHVAVRGEIVDLFPLAAEYPLRVAFWGDEIEEIRRFDPATQRTVEQVDALSVGPAREFILPEDGLEPAIARIRRDLAETVARLRRIQAREAAARAGEARVEAAGAEAGGAADGEVGKGRAGRGRRRRKDVPSLPLDAVDAAQKLEERVEGHLARLQEQIYFPGLEQYATFFYDQLETLIDYFPERPLILVDEPARIRDASVEAEGREADRQAAMMERGHLLPGQLGLYIGYQELFQRCRQGSAIYFSALGRGIPGIRPANEVGLSATTVQEFHGQWPLFAEELRRWKKQGFRIVILVGTEDRQRRIRELLQEAEMESGAGAAGSPVAVPPPGGVWVGLGSLEGGFQWPGQRLVVVTDREIQGRQRRRRRGGVHGTAGATGRQGARIASYQDLQVGDYVVHATHGIGRYLGVRSETILGVTRDYLVIQYEGSDRLKIPTEQVDQIQKYIGAEGHEPRLNRLGGGEWAKVKSRVKESIREMAAELLRLAALRETLPGTAFPPDTPWQREFEDAFPYEETPDQLTAIAEIKADMEKARPMDRLLLGDVGYGKTEVALRAAFKAATAGKQVAILVPTTILAQQHYATCKSRMEGFPINLAVLNRFKSPKEQAEIIRGLADGTIDVVIGTHRLLSDDVKFKDLGLLIVDEEQRFGVAHKERIKQLRANVDVLTLSATPIPRTLHMAMVGLRDMSIITTPPEDRYPVETFVAEYDDALVQDAIGRELSRGGQVFYVHNRIQTLDDVAARLHRLVPEARIAVAHGQMSEDRLEKIVLDFMDGEYDVLVATTIIENGIDMPQVNTIIVEDADHLGLSQLYQLRGRVGRSNRLAYAYFLYRRDKVLTEASEKRLRAIKDFTELGSGFKIAMRDLEIRGAGNILGPEQHGFIVSVGFDLYCQLLEEAVRELKGEPAPEPEIQPNIELQVDAFISDQYVPDARQKIDAYKRIIAIRSMADVEDVADELVDRFGSLPDPVKNLLDIARLRVHCNRLGITSIAQMRDRVTVKFLPSAARDVPFDRLALLNRRPEFRGRIEIPRTRGGTSFTVKVGGLDARSLLRTLLLLLEQLHAEVAQTAAR</sequence>
<dbReference type="Gene3D" id="3.30.2060.10">
    <property type="entry name" value="Penicillin-binding protein 1b domain"/>
    <property type="match status" value="1"/>
</dbReference>
<evidence type="ECO:0000259" key="16">
    <source>
        <dbReference type="PROSITE" id="PS51194"/>
    </source>
</evidence>
<evidence type="ECO:0000256" key="11">
    <source>
        <dbReference type="ARBA" id="ARBA00061399"/>
    </source>
</evidence>
<evidence type="ECO:0000256" key="2">
    <source>
        <dbReference type="ARBA" id="ARBA00022490"/>
    </source>
</evidence>
<proteinExistence type="inferred from homology"/>
<organism evidence="17 18">
    <name type="scientific">Symbiobacterium thermophilum</name>
    <dbReference type="NCBI Taxonomy" id="2734"/>
    <lineage>
        <taxon>Bacteria</taxon>
        <taxon>Bacillati</taxon>
        <taxon>Bacillota</taxon>
        <taxon>Clostridia</taxon>
        <taxon>Eubacteriales</taxon>
        <taxon>Symbiobacteriaceae</taxon>
        <taxon>Symbiobacterium</taxon>
    </lineage>
</organism>
<dbReference type="AlphaFoldDB" id="A0A953LEG8"/>
<comment type="function">
    <text evidence="13">Couples transcription and DNA repair by recognizing RNA polymerase (RNAP) stalled at DNA lesions. Mediates ATP-dependent release of RNAP and its truncated transcript from the DNA, and recruitment of nucleotide excision repair machinery to the damaged site.</text>
</comment>
<accession>A0A953LEG8</accession>
<dbReference type="Gene3D" id="3.40.50.11180">
    <property type="match status" value="1"/>
</dbReference>